<organism evidence="1 2">
    <name type="scientific">Rubroshorea leprosula</name>
    <dbReference type="NCBI Taxonomy" id="152421"/>
    <lineage>
        <taxon>Eukaryota</taxon>
        <taxon>Viridiplantae</taxon>
        <taxon>Streptophyta</taxon>
        <taxon>Embryophyta</taxon>
        <taxon>Tracheophyta</taxon>
        <taxon>Spermatophyta</taxon>
        <taxon>Magnoliopsida</taxon>
        <taxon>eudicotyledons</taxon>
        <taxon>Gunneridae</taxon>
        <taxon>Pentapetalae</taxon>
        <taxon>rosids</taxon>
        <taxon>malvids</taxon>
        <taxon>Malvales</taxon>
        <taxon>Dipterocarpaceae</taxon>
        <taxon>Rubroshorea</taxon>
    </lineage>
</organism>
<comment type="caution">
    <text evidence="1">The sequence shown here is derived from an EMBL/GenBank/DDBJ whole genome shotgun (WGS) entry which is preliminary data.</text>
</comment>
<dbReference type="Proteomes" id="UP001054252">
    <property type="component" value="Unassembled WGS sequence"/>
</dbReference>
<sequence>MSSDLLAYGSSDGTLTVCTVSVPPSVVKQLSGHSKGVTELNEDSSRLTMEHMMMKSA</sequence>
<evidence type="ECO:0000313" key="2">
    <source>
        <dbReference type="Proteomes" id="UP001054252"/>
    </source>
</evidence>
<dbReference type="EMBL" id="BPVZ01000064">
    <property type="protein sequence ID" value="GKV24142.1"/>
    <property type="molecule type" value="Genomic_DNA"/>
</dbReference>
<reference evidence="1 2" key="1">
    <citation type="journal article" date="2021" name="Commun. Biol.">
        <title>The genome of Shorea leprosula (Dipterocarpaceae) highlights the ecological relevance of drought in aseasonal tropical rainforests.</title>
        <authorList>
            <person name="Ng K.K.S."/>
            <person name="Kobayashi M.J."/>
            <person name="Fawcett J.A."/>
            <person name="Hatakeyama M."/>
            <person name="Paape T."/>
            <person name="Ng C.H."/>
            <person name="Ang C.C."/>
            <person name="Tnah L.H."/>
            <person name="Lee C.T."/>
            <person name="Nishiyama T."/>
            <person name="Sese J."/>
            <person name="O'Brien M.J."/>
            <person name="Copetti D."/>
            <person name="Mohd Noor M.I."/>
            <person name="Ong R.C."/>
            <person name="Putra M."/>
            <person name="Sireger I.Z."/>
            <person name="Indrioko S."/>
            <person name="Kosugi Y."/>
            <person name="Izuno A."/>
            <person name="Isagi Y."/>
            <person name="Lee S.L."/>
            <person name="Shimizu K.K."/>
        </authorList>
    </citation>
    <scope>NUCLEOTIDE SEQUENCE [LARGE SCALE GENOMIC DNA]</scope>
    <source>
        <strain evidence="1">214</strain>
    </source>
</reference>
<keyword evidence="2" id="KW-1185">Reference proteome</keyword>
<protein>
    <submittedName>
        <fullName evidence="1">Uncharacterized protein</fullName>
    </submittedName>
</protein>
<evidence type="ECO:0000313" key="1">
    <source>
        <dbReference type="EMBL" id="GKV24142.1"/>
    </source>
</evidence>
<accession>A0AAV5KHR1</accession>
<gene>
    <name evidence="1" type="ORF">SLEP1_g33792</name>
</gene>
<proteinExistence type="predicted"/>
<name>A0AAV5KHR1_9ROSI</name>
<dbReference type="AlphaFoldDB" id="A0AAV5KHR1"/>